<feature type="compositionally biased region" description="Polar residues" evidence="1">
    <location>
        <begin position="58"/>
        <end position="68"/>
    </location>
</feature>
<evidence type="ECO:0000313" key="2">
    <source>
        <dbReference type="EMBL" id="GGH39358.1"/>
    </source>
</evidence>
<proteinExistence type="predicted"/>
<gene>
    <name evidence="2" type="ORF">GCM10008013_48050</name>
</gene>
<reference evidence="3" key="1">
    <citation type="journal article" date="2019" name="Int. J. Syst. Evol. Microbiol.">
        <title>The Global Catalogue of Microorganisms (GCM) 10K type strain sequencing project: providing services to taxonomists for standard genome sequencing and annotation.</title>
        <authorList>
            <consortium name="The Broad Institute Genomics Platform"/>
            <consortium name="The Broad Institute Genome Sequencing Center for Infectious Disease"/>
            <person name="Wu L."/>
            <person name="Ma J."/>
        </authorList>
    </citation>
    <scope>NUCLEOTIDE SEQUENCE [LARGE SCALE GENOMIC DNA]</scope>
    <source>
        <strain evidence="3">CGMCC 1.12769</strain>
    </source>
</reference>
<feature type="compositionally biased region" description="Basic and acidic residues" evidence="1">
    <location>
        <begin position="34"/>
        <end position="52"/>
    </location>
</feature>
<comment type="caution">
    <text evidence="2">The sequence shown here is derived from an EMBL/GenBank/DDBJ whole genome shotgun (WGS) entry which is preliminary data.</text>
</comment>
<dbReference type="EMBL" id="BMFT01000006">
    <property type="protein sequence ID" value="GGH39358.1"/>
    <property type="molecule type" value="Genomic_DNA"/>
</dbReference>
<evidence type="ECO:0000256" key="1">
    <source>
        <dbReference type="SAM" id="MobiDB-lite"/>
    </source>
</evidence>
<organism evidence="2 3">
    <name type="scientific">Paenibacillus segetis</name>
    <dbReference type="NCBI Taxonomy" id="1325360"/>
    <lineage>
        <taxon>Bacteria</taxon>
        <taxon>Bacillati</taxon>
        <taxon>Bacillota</taxon>
        <taxon>Bacilli</taxon>
        <taxon>Bacillales</taxon>
        <taxon>Paenibacillaceae</taxon>
        <taxon>Paenibacillus</taxon>
    </lineage>
</organism>
<accession>A0ABQ1YUX1</accession>
<keyword evidence="3" id="KW-1185">Reference proteome</keyword>
<dbReference type="Proteomes" id="UP000659344">
    <property type="component" value="Unassembled WGS sequence"/>
</dbReference>
<evidence type="ECO:0000313" key="3">
    <source>
        <dbReference type="Proteomes" id="UP000659344"/>
    </source>
</evidence>
<sequence>MQIQAFFNVHSNIFKLKTSKRTNLIQINPKVHPSSREKSKTGDRSRSDKNGEEPETIPISQPNVSISE</sequence>
<name>A0ABQ1YUX1_9BACL</name>
<feature type="region of interest" description="Disordered" evidence="1">
    <location>
        <begin position="24"/>
        <end position="68"/>
    </location>
</feature>
<protein>
    <submittedName>
        <fullName evidence="2">Uncharacterized protein</fullName>
    </submittedName>
</protein>